<gene>
    <name evidence="3" type="ORF">J2S72_001424</name>
</gene>
<dbReference type="PANTHER" id="PTHR10885">
    <property type="entry name" value="ISOPENTENYL-DIPHOSPHATE DELTA-ISOMERASE"/>
    <property type="match status" value="1"/>
</dbReference>
<dbReference type="Pfam" id="PF00293">
    <property type="entry name" value="NUDIX"/>
    <property type="match status" value="1"/>
</dbReference>
<dbReference type="PROSITE" id="PS51462">
    <property type="entry name" value="NUDIX"/>
    <property type="match status" value="1"/>
</dbReference>
<name>A0ABU0AVW9_9FIRM</name>
<dbReference type="PROSITE" id="PS00893">
    <property type="entry name" value="NUDIX_BOX"/>
    <property type="match status" value="1"/>
</dbReference>
<keyword evidence="3" id="KW-0413">Isomerase</keyword>
<dbReference type="EMBL" id="JAUSTN010000007">
    <property type="protein sequence ID" value="MDQ0275397.1"/>
    <property type="molecule type" value="Genomic_DNA"/>
</dbReference>
<dbReference type="InterPro" id="IPR015797">
    <property type="entry name" value="NUDIX_hydrolase-like_dom_sf"/>
</dbReference>
<proteinExistence type="predicted"/>
<comment type="caution">
    <text evidence="3">The sequence shown here is derived from an EMBL/GenBank/DDBJ whole genome shotgun (WGS) entry which is preliminary data.</text>
</comment>
<dbReference type="InterPro" id="IPR020084">
    <property type="entry name" value="NUDIX_hydrolase_CS"/>
</dbReference>
<dbReference type="Gene3D" id="3.90.79.10">
    <property type="entry name" value="Nucleoside Triphosphate Pyrophosphohydrolase"/>
    <property type="match status" value="1"/>
</dbReference>
<dbReference type="PANTHER" id="PTHR10885:SF0">
    <property type="entry name" value="ISOPENTENYL-DIPHOSPHATE DELTA-ISOMERASE"/>
    <property type="match status" value="1"/>
</dbReference>
<feature type="domain" description="Nudix hydrolase" evidence="2">
    <location>
        <begin position="29"/>
        <end position="158"/>
    </location>
</feature>
<evidence type="ECO:0000259" key="2">
    <source>
        <dbReference type="PROSITE" id="PS51462"/>
    </source>
</evidence>
<dbReference type="CDD" id="cd04693">
    <property type="entry name" value="NUDIX_Hydrolase"/>
    <property type="match status" value="1"/>
</dbReference>
<dbReference type="GO" id="GO:0016853">
    <property type="term" value="F:isomerase activity"/>
    <property type="evidence" value="ECO:0007669"/>
    <property type="project" value="UniProtKB-KW"/>
</dbReference>
<dbReference type="Proteomes" id="UP001236559">
    <property type="component" value="Unassembled WGS sequence"/>
</dbReference>
<keyword evidence="4" id="KW-1185">Reference proteome</keyword>
<evidence type="ECO:0000313" key="4">
    <source>
        <dbReference type="Proteomes" id="UP001236559"/>
    </source>
</evidence>
<evidence type="ECO:0000313" key="3">
    <source>
        <dbReference type="EMBL" id="MDQ0275397.1"/>
    </source>
</evidence>
<evidence type="ECO:0000256" key="1">
    <source>
        <dbReference type="ARBA" id="ARBA00022801"/>
    </source>
</evidence>
<dbReference type="SUPFAM" id="SSF55811">
    <property type="entry name" value="Nudix"/>
    <property type="match status" value="1"/>
</dbReference>
<keyword evidence="1" id="KW-0378">Hydrolase</keyword>
<reference evidence="3 4" key="1">
    <citation type="submission" date="2023-07" db="EMBL/GenBank/DDBJ databases">
        <title>Genomic Encyclopedia of Type Strains, Phase IV (KMG-IV): sequencing the most valuable type-strain genomes for metagenomic binning, comparative biology and taxonomic classification.</title>
        <authorList>
            <person name="Goeker M."/>
        </authorList>
    </citation>
    <scope>NUCLEOTIDE SEQUENCE [LARGE SCALE GENOMIC DNA]</scope>
    <source>
        <strain evidence="3 4">DSM 22616</strain>
    </source>
</reference>
<sequence>MTEYWDIYNKNGKKKYKVVKKGSPLLSGEYHIIVEGWIRTGKETYLIQKRSKRKKSFGGMWYCSVGGSVISGEEPIDGLLRETKEELGIDLDRDKIYLKRIIRENSGIFYIYLIDMNVNLEDVKLQEEEVEDAKIASVDEIFRMIDEGILLNLSYYRDFFNSAEKLIEAKK</sequence>
<dbReference type="RefSeq" id="WP_307495256.1">
    <property type="nucleotide sequence ID" value="NZ_JAUSTN010000007.1"/>
</dbReference>
<dbReference type="InterPro" id="IPR000086">
    <property type="entry name" value="NUDIX_hydrolase_dom"/>
</dbReference>
<accession>A0ABU0AVW9</accession>
<protein>
    <submittedName>
        <fullName evidence="3">Isopentenyldiphosphate isomerase</fullName>
    </submittedName>
</protein>
<organism evidence="3 4">
    <name type="scientific">Peptoniphilus koenoeneniae</name>
    <dbReference type="NCBI Taxonomy" id="507751"/>
    <lineage>
        <taxon>Bacteria</taxon>
        <taxon>Bacillati</taxon>
        <taxon>Bacillota</taxon>
        <taxon>Tissierellia</taxon>
        <taxon>Tissierellales</taxon>
        <taxon>Peptoniphilaceae</taxon>
        <taxon>Peptoniphilus</taxon>
    </lineage>
</organism>